<comment type="caution">
    <text evidence="1">The sequence shown here is derived from an EMBL/GenBank/DDBJ whole genome shotgun (WGS) entry which is preliminary data.</text>
</comment>
<name>A0A1Y1S8G7_9MICR</name>
<dbReference type="AlphaFoldDB" id="A0A1Y1S8G7"/>
<dbReference type="OrthoDB" id="10616132at2759"/>
<dbReference type="Proteomes" id="UP000192639">
    <property type="component" value="Unassembled WGS sequence"/>
</dbReference>
<evidence type="ECO:0000313" key="1">
    <source>
        <dbReference type="EMBL" id="ORD94761.1"/>
    </source>
</evidence>
<keyword evidence="2" id="KW-1185">Reference proteome</keyword>
<proteinExistence type="predicted"/>
<evidence type="ECO:0000313" key="2">
    <source>
        <dbReference type="Proteomes" id="UP000192639"/>
    </source>
</evidence>
<accession>A0A1Y1S8G7</accession>
<reference evidence="1 2" key="1">
    <citation type="journal article" date="2017" name="Environ. Microbiol.">
        <title>Decay of the glycolytic pathway and adaptation to intranuclear parasitism within Enterocytozoonidae microsporidia.</title>
        <authorList>
            <person name="Wiredu Boakye D."/>
            <person name="Jaroenlak P."/>
            <person name="Prachumwat A."/>
            <person name="Williams T.A."/>
            <person name="Bateman K.S."/>
            <person name="Itsathitphaisarn O."/>
            <person name="Sritunyalucksana K."/>
            <person name="Paszkiewicz K.H."/>
            <person name="Moore K.A."/>
            <person name="Stentiford G.D."/>
            <person name="Williams B.A."/>
        </authorList>
    </citation>
    <scope>NUCLEOTIDE SEQUENCE [LARGE SCALE GENOMIC DNA]</scope>
    <source>
        <strain evidence="1 2">GB1</strain>
    </source>
</reference>
<dbReference type="EMBL" id="LWDP01000010">
    <property type="protein sequence ID" value="ORD94761.1"/>
    <property type="molecule type" value="Genomic_DNA"/>
</dbReference>
<organism evidence="1 2">
    <name type="scientific">Enterospora canceri</name>
    <dbReference type="NCBI Taxonomy" id="1081671"/>
    <lineage>
        <taxon>Eukaryota</taxon>
        <taxon>Fungi</taxon>
        <taxon>Fungi incertae sedis</taxon>
        <taxon>Microsporidia</taxon>
        <taxon>Enterocytozoonidae</taxon>
        <taxon>Enterospora</taxon>
    </lineage>
</organism>
<protein>
    <submittedName>
        <fullName evidence="1">Uncharacterized protein</fullName>
    </submittedName>
</protein>
<sequence length="198" mass="23140">MKKFQSESLIIAFCRAYRFPLNVKSTVMQLHRFIQKEIALDEVHMVYLALFLGIKIEEIQDSMLDKLEIFFVSKMNRKELFEKEVLLAGKLDYNFVFENVYVKAYGLMVRLSESNLIEIKTGDFETVEKMIDKALCTNYSSIQDVVLFGVAKYYKLNWEKMCDEYGGVLDNLNAIDTEYNTINLLSKEECLMPETPEK</sequence>
<gene>
    <name evidence="1" type="ORF">ECANGB1_67</name>
</gene>
<dbReference type="VEuPathDB" id="MicrosporidiaDB:ECANGB1_67"/>